<gene>
    <name evidence="2" type="ORF">EVAR_85112_1</name>
</gene>
<organism evidence="2 3">
    <name type="scientific">Eumeta variegata</name>
    <name type="common">Bagworm moth</name>
    <name type="synonym">Eumeta japonica</name>
    <dbReference type="NCBI Taxonomy" id="151549"/>
    <lineage>
        <taxon>Eukaryota</taxon>
        <taxon>Metazoa</taxon>
        <taxon>Ecdysozoa</taxon>
        <taxon>Arthropoda</taxon>
        <taxon>Hexapoda</taxon>
        <taxon>Insecta</taxon>
        <taxon>Pterygota</taxon>
        <taxon>Neoptera</taxon>
        <taxon>Endopterygota</taxon>
        <taxon>Lepidoptera</taxon>
        <taxon>Glossata</taxon>
        <taxon>Ditrysia</taxon>
        <taxon>Tineoidea</taxon>
        <taxon>Psychidae</taxon>
        <taxon>Oiketicinae</taxon>
        <taxon>Eumeta</taxon>
    </lineage>
</organism>
<feature type="region of interest" description="Disordered" evidence="1">
    <location>
        <begin position="55"/>
        <end position="75"/>
    </location>
</feature>
<evidence type="ECO:0000313" key="2">
    <source>
        <dbReference type="EMBL" id="GBP65844.1"/>
    </source>
</evidence>
<dbReference type="AlphaFoldDB" id="A0A4C1XTG7"/>
<name>A0A4C1XTG7_EUMVA</name>
<dbReference type="EMBL" id="BGZK01000941">
    <property type="protein sequence ID" value="GBP65844.1"/>
    <property type="molecule type" value="Genomic_DNA"/>
</dbReference>
<keyword evidence="3" id="KW-1185">Reference proteome</keyword>
<comment type="caution">
    <text evidence="2">The sequence shown here is derived from an EMBL/GenBank/DDBJ whole genome shotgun (WGS) entry which is preliminary data.</text>
</comment>
<sequence>MASQRSNQQEITKQTQERNGVLITPVDTIKYLDTNQEDRVILAQNKTEMKKAANELYQLPETDTENSAPREESEE</sequence>
<dbReference type="Proteomes" id="UP000299102">
    <property type="component" value="Unassembled WGS sequence"/>
</dbReference>
<evidence type="ECO:0000313" key="3">
    <source>
        <dbReference type="Proteomes" id="UP000299102"/>
    </source>
</evidence>
<reference evidence="2 3" key="1">
    <citation type="journal article" date="2019" name="Commun. Biol.">
        <title>The bagworm genome reveals a unique fibroin gene that provides high tensile strength.</title>
        <authorList>
            <person name="Kono N."/>
            <person name="Nakamura H."/>
            <person name="Ohtoshi R."/>
            <person name="Tomita M."/>
            <person name="Numata K."/>
            <person name="Arakawa K."/>
        </authorList>
    </citation>
    <scope>NUCLEOTIDE SEQUENCE [LARGE SCALE GENOMIC DNA]</scope>
</reference>
<dbReference type="OrthoDB" id="7486267at2759"/>
<proteinExistence type="predicted"/>
<accession>A0A4C1XTG7</accession>
<protein>
    <submittedName>
        <fullName evidence="2">Uncharacterized protein</fullName>
    </submittedName>
</protein>
<evidence type="ECO:0000256" key="1">
    <source>
        <dbReference type="SAM" id="MobiDB-lite"/>
    </source>
</evidence>